<evidence type="ECO:0000256" key="2">
    <source>
        <dbReference type="SAM" id="Phobius"/>
    </source>
</evidence>
<keyword evidence="2" id="KW-0812">Transmembrane</keyword>
<accession>A0ABS0VSS2</accession>
<reference evidence="4 5" key="1">
    <citation type="submission" date="2020-12" db="EMBL/GenBank/DDBJ databases">
        <title>Genome public.</title>
        <authorList>
            <person name="Sun Q."/>
        </authorList>
    </citation>
    <scope>NUCLEOTIDE SEQUENCE [LARGE SCALE GENOMIC DNA]</scope>
    <source>
        <strain evidence="4 5">CCM 8864</strain>
    </source>
</reference>
<dbReference type="InterPro" id="IPR001932">
    <property type="entry name" value="PPM-type_phosphatase-like_dom"/>
</dbReference>
<dbReference type="PROSITE" id="PS51746">
    <property type="entry name" value="PPM_2"/>
    <property type="match status" value="1"/>
</dbReference>
<evidence type="ECO:0000256" key="1">
    <source>
        <dbReference type="SAM" id="MobiDB-lite"/>
    </source>
</evidence>
<dbReference type="RefSeq" id="WP_198735216.1">
    <property type="nucleotide sequence ID" value="NZ_JAEIOT010000004.1"/>
</dbReference>
<feature type="region of interest" description="Disordered" evidence="1">
    <location>
        <begin position="452"/>
        <end position="520"/>
    </location>
</feature>
<dbReference type="Pfam" id="PF13672">
    <property type="entry name" value="PP2C_2"/>
    <property type="match status" value="1"/>
</dbReference>
<protein>
    <submittedName>
        <fullName evidence="4">Serine/threonine-protein phosphatase</fullName>
    </submittedName>
</protein>
<keyword evidence="2" id="KW-0472">Membrane</keyword>
<feature type="region of interest" description="Disordered" evidence="1">
    <location>
        <begin position="260"/>
        <end position="315"/>
    </location>
</feature>
<dbReference type="Proteomes" id="UP000625574">
    <property type="component" value="Unassembled WGS sequence"/>
</dbReference>
<dbReference type="SMART" id="SM00331">
    <property type="entry name" value="PP2C_SIG"/>
    <property type="match status" value="1"/>
</dbReference>
<dbReference type="Gene3D" id="3.60.40.10">
    <property type="entry name" value="PPM-type phosphatase domain"/>
    <property type="match status" value="1"/>
</dbReference>
<organism evidence="4 5">
    <name type="scientific">Corynebacterium marambiense</name>
    <dbReference type="NCBI Taxonomy" id="2765364"/>
    <lineage>
        <taxon>Bacteria</taxon>
        <taxon>Bacillati</taxon>
        <taxon>Actinomycetota</taxon>
        <taxon>Actinomycetes</taxon>
        <taxon>Mycobacteriales</taxon>
        <taxon>Corynebacteriaceae</taxon>
        <taxon>Corynebacterium</taxon>
    </lineage>
</organism>
<proteinExistence type="predicted"/>
<keyword evidence="2" id="KW-1133">Transmembrane helix</keyword>
<feature type="compositionally biased region" description="Polar residues" evidence="1">
    <location>
        <begin position="484"/>
        <end position="497"/>
    </location>
</feature>
<dbReference type="InterPro" id="IPR036457">
    <property type="entry name" value="PPM-type-like_dom_sf"/>
</dbReference>
<sequence length="520" mass="55123">MTWRLNYATASDRGLVRGNNEDSAYAGPHLLALADGMGGHAAGEIASQLMIDHLRPLDADPGDNDMLALLGSLADDGNRSIADEVKRNPNTEGMGTTLTALLFAGRQTALCHVGDSRGYQLRDGELTQITTDDTFVQSLVEEGKLDPEDISTHPQRSLILKAYTGRPVEPHLRLIDTRPGDRFLLCSDGLSDPVTHSTIEETLRTGTPTEAARRLVDLALRSGGPDNVTVIVADIVDTEQLASAEEANNLPTTPVVVGALNTIDPESPRPDTAAGRAAVMSARQPQEISPSGHASPQPMGAVREEPSDSTGNGSWPRRLRWVIPTLVIILLVAGGGWWGWGQLNSTYYVAVVPADSGSGNTGGDIMIERGIELSVLGRPLHRPYQVVCLDAGANVTVVGTGTTDGCNAFRLDDLPESRRDSVSSLPAGSYDEVLQQLRRLADDALPLCVTRESEETAEAGNTTTSEGSAVPGDSSDADTEDEFTATQKTTESESPNPTAAPRHSPGDLSSPGVNCRKVNS</sequence>
<feature type="domain" description="PPM-type phosphatase" evidence="3">
    <location>
        <begin position="6"/>
        <end position="235"/>
    </location>
</feature>
<dbReference type="SUPFAM" id="SSF81606">
    <property type="entry name" value="PP2C-like"/>
    <property type="match status" value="1"/>
</dbReference>
<keyword evidence="5" id="KW-1185">Reference proteome</keyword>
<feature type="compositionally biased region" description="Polar residues" evidence="1">
    <location>
        <begin position="283"/>
        <end position="294"/>
    </location>
</feature>
<comment type="caution">
    <text evidence="4">The sequence shown here is derived from an EMBL/GenBank/DDBJ whole genome shotgun (WGS) entry which is preliminary data.</text>
</comment>
<dbReference type="EMBL" id="JAEIOT010000004">
    <property type="protein sequence ID" value="MBI8999792.1"/>
    <property type="molecule type" value="Genomic_DNA"/>
</dbReference>
<evidence type="ECO:0000259" key="3">
    <source>
        <dbReference type="PROSITE" id="PS51746"/>
    </source>
</evidence>
<feature type="transmembrane region" description="Helical" evidence="2">
    <location>
        <begin position="321"/>
        <end position="340"/>
    </location>
</feature>
<dbReference type="SMART" id="SM00332">
    <property type="entry name" value="PP2Cc"/>
    <property type="match status" value="1"/>
</dbReference>
<dbReference type="CDD" id="cd00143">
    <property type="entry name" value="PP2Cc"/>
    <property type="match status" value="1"/>
</dbReference>
<gene>
    <name evidence="4" type="ORF">JDV76_02215</name>
</gene>
<evidence type="ECO:0000313" key="5">
    <source>
        <dbReference type="Proteomes" id="UP000625574"/>
    </source>
</evidence>
<name>A0ABS0VSS2_9CORY</name>
<evidence type="ECO:0000313" key="4">
    <source>
        <dbReference type="EMBL" id="MBI8999792.1"/>
    </source>
</evidence>